<dbReference type="OrthoDB" id="9758957at2"/>
<dbReference type="PANTHER" id="PTHR43620:SF7">
    <property type="entry name" value="GLYCEROPHOSPHODIESTER PHOSPHODIESTERASE GDPD5-RELATED"/>
    <property type="match status" value="1"/>
</dbReference>
<keyword evidence="4" id="KW-0319">Glycerol metabolism</keyword>
<feature type="domain" description="GP-PDE" evidence="7">
    <location>
        <begin position="4"/>
        <end position="331"/>
    </location>
</feature>
<dbReference type="AlphaFoldDB" id="A0A173LZ13"/>
<dbReference type="EC" id="3.1.4.46" evidence="2"/>
<name>A0A173LZ13_9MICO</name>
<dbReference type="EMBL" id="AP017457">
    <property type="protein sequence ID" value="BAV00095.1"/>
    <property type="molecule type" value="Genomic_DNA"/>
</dbReference>
<dbReference type="Gene3D" id="3.20.20.190">
    <property type="entry name" value="Phosphatidylinositol (PI) phosphodiesterase"/>
    <property type="match status" value="1"/>
</dbReference>
<protein>
    <recommendedName>
        <fullName evidence="2">glycerophosphodiester phosphodiesterase</fullName>
        <ecNumber evidence="2">3.1.4.46</ecNumber>
    </recommendedName>
</protein>
<dbReference type="GeneID" id="80452748"/>
<dbReference type="SUPFAM" id="SSF51695">
    <property type="entry name" value="PLC-like phosphodiesterases"/>
    <property type="match status" value="1"/>
</dbReference>
<evidence type="ECO:0000256" key="5">
    <source>
        <dbReference type="ARBA" id="ARBA00022801"/>
    </source>
</evidence>
<evidence type="ECO:0000256" key="2">
    <source>
        <dbReference type="ARBA" id="ARBA00012247"/>
    </source>
</evidence>
<dbReference type="RefSeq" id="WP_096383270.1">
    <property type="nucleotide sequence ID" value="NZ_AP017457.1"/>
</dbReference>
<evidence type="ECO:0000256" key="4">
    <source>
        <dbReference type="ARBA" id="ARBA00022798"/>
    </source>
</evidence>
<dbReference type="KEGG" id="amin:AUMI_115520"/>
<evidence type="ECO:0000313" key="8">
    <source>
        <dbReference type="EMBL" id="BAV00095.1"/>
    </source>
</evidence>
<dbReference type="PROSITE" id="PS51704">
    <property type="entry name" value="GP_PDE"/>
    <property type="match status" value="1"/>
</dbReference>
<gene>
    <name evidence="8" type="ORF">AUMI_115520</name>
</gene>
<dbReference type="PANTHER" id="PTHR43620">
    <property type="entry name" value="GLYCEROPHOSPHORYL DIESTER PHOSPHODIESTERASE"/>
    <property type="match status" value="1"/>
</dbReference>
<evidence type="ECO:0000313" key="9">
    <source>
        <dbReference type="Proteomes" id="UP000243847"/>
    </source>
</evidence>
<comment type="similarity">
    <text evidence="1">Belongs to the glycerophosphoryl diester phosphodiesterase family.</text>
</comment>
<dbReference type="InterPro" id="IPR017946">
    <property type="entry name" value="PLC-like_Pdiesterase_TIM-brl"/>
</dbReference>
<dbReference type="GO" id="GO:0006071">
    <property type="term" value="P:glycerol metabolic process"/>
    <property type="evidence" value="ECO:0007669"/>
    <property type="project" value="UniProtKB-KW"/>
</dbReference>
<evidence type="ECO:0000259" key="7">
    <source>
        <dbReference type="PROSITE" id="PS51704"/>
    </source>
</evidence>
<keyword evidence="5" id="KW-0378">Hydrolase</keyword>
<dbReference type="GO" id="GO:0006629">
    <property type="term" value="P:lipid metabolic process"/>
    <property type="evidence" value="ECO:0007669"/>
    <property type="project" value="InterPro"/>
</dbReference>
<dbReference type="Pfam" id="PF03009">
    <property type="entry name" value="GDPD"/>
    <property type="match status" value="1"/>
</dbReference>
<proteinExistence type="inferred from homology"/>
<dbReference type="GO" id="GO:0008889">
    <property type="term" value="F:glycerophosphodiester phosphodiesterase activity"/>
    <property type="evidence" value="ECO:0007669"/>
    <property type="project" value="UniProtKB-EC"/>
</dbReference>
<evidence type="ECO:0000256" key="3">
    <source>
        <dbReference type="ARBA" id="ARBA00022729"/>
    </source>
</evidence>
<dbReference type="GO" id="GO:0042597">
    <property type="term" value="C:periplasmic space"/>
    <property type="evidence" value="ECO:0007669"/>
    <property type="project" value="TreeGrafter"/>
</dbReference>
<dbReference type="InterPro" id="IPR030395">
    <property type="entry name" value="GP_PDE_dom"/>
</dbReference>
<accession>A0A173LZ13</accession>
<reference evidence="8 9" key="1">
    <citation type="journal article" date="2016" name="Genome Announc.">
        <title>Complete Genome Sequence of Aurantimicrobium minutum Type Strain KNCT, a Planktonic Ultramicrobacterium Isolated from River Water.</title>
        <authorList>
            <person name="Nakai R."/>
            <person name="Fujisawa T."/>
            <person name="Nakamura Y."/>
            <person name="Nishide H."/>
            <person name="Uchiyama I."/>
            <person name="Baba T."/>
            <person name="Toyoda A."/>
            <person name="Fujiyama A."/>
            <person name="Naganuma T."/>
            <person name="Niki H."/>
        </authorList>
    </citation>
    <scope>NUCLEOTIDE SEQUENCE [LARGE SCALE GENOMIC DNA]</scope>
    <source>
        <strain evidence="8 9">KNC</strain>
    </source>
</reference>
<keyword evidence="3" id="KW-0732">Signal</keyword>
<sequence length="332" mass="37494">MTSPLVIAHRGASGYHPEHTRKAYLTAIEQGADAIEPDLVISRDGVLVIRHENEISGTTDVASRPEFAHLLTTKVVDGEELTGWFTEDFTWAELSTLRCIERVPQLRPQNALENGEYAMLRFIDLLEIADQAPRKLTLVVEIKHPTYFAQQGFAFEDLIAQDLFLAGWHLNDSRIFIESFEKSVVMRCKDKGVGARHVYIMDFGYTAFDEVQWALSEGVPSISNLDELSNAGLDIFAEKLDGVALAWSLLMGRDSTLDVEQGRRIVESAHQRGLTVWVWSLRIENVFLPEEFRTDGAEHEPGKWEEFFALLWSLGVDGVFSDFPDLAVRTRP</sequence>
<organism evidence="8 9">
    <name type="scientific">Aurantimicrobium minutum</name>
    <dbReference type="NCBI Taxonomy" id="708131"/>
    <lineage>
        <taxon>Bacteria</taxon>
        <taxon>Bacillati</taxon>
        <taxon>Actinomycetota</taxon>
        <taxon>Actinomycetes</taxon>
        <taxon>Micrococcales</taxon>
        <taxon>Microbacteriaceae</taxon>
        <taxon>Aurantimicrobium</taxon>
    </lineage>
</organism>
<comment type="catalytic activity">
    <reaction evidence="6">
        <text>a sn-glycero-3-phosphodiester + H2O = an alcohol + sn-glycerol 3-phosphate + H(+)</text>
        <dbReference type="Rhea" id="RHEA:12969"/>
        <dbReference type="ChEBI" id="CHEBI:15377"/>
        <dbReference type="ChEBI" id="CHEBI:15378"/>
        <dbReference type="ChEBI" id="CHEBI:30879"/>
        <dbReference type="ChEBI" id="CHEBI:57597"/>
        <dbReference type="ChEBI" id="CHEBI:83408"/>
        <dbReference type="EC" id="3.1.4.46"/>
    </reaction>
</comment>
<evidence type="ECO:0000256" key="6">
    <source>
        <dbReference type="ARBA" id="ARBA00047512"/>
    </source>
</evidence>
<dbReference type="Proteomes" id="UP000243847">
    <property type="component" value="Chromosome sequence1"/>
</dbReference>
<evidence type="ECO:0000256" key="1">
    <source>
        <dbReference type="ARBA" id="ARBA00007277"/>
    </source>
</evidence>